<dbReference type="OrthoDB" id="287716at2"/>
<proteinExistence type="predicted"/>
<dbReference type="AlphaFoldDB" id="A0A517N1G3"/>
<keyword evidence="1" id="KW-0732">Signal</keyword>
<keyword evidence="4" id="KW-1185">Reference proteome</keyword>
<dbReference type="RefSeq" id="WP_145062613.1">
    <property type="nucleotide sequence ID" value="NZ_CP036263.1"/>
</dbReference>
<evidence type="ECO:0000256" key="1">
    <source>
        <dbReference type="SAM" id="SignalP"/>
    </source>
</evidence>
<gene>
    <name evidence="3" type="ORF">HG15A2_41900</name>
</gene>
<feature type="signal peptide" evidence="1">
    <location>
        <begin position="1"/>
        <end position="25"/>
    </location>
</feature>
<name>A0A517N1G3_9BACT</name>
<evidence type="ECO:0000313" key="3">
    <source>
        <dbReference type="EMBL" id="QDT00848.1"/>
    </source>
</evidence>
<evidence type="ECO:0000313" key="4">
    <source>
        <dbReference type="Proteomes" id="UP000319852"/>
    </source>
</evidence>
<accession>A0A517N1G3</accession>
<dbReference type="Pfam" id="PF07589">
    <property type="entry name" value="PEP-CTERM"/>
    <property type="match status" value="1"/>
</dbReference>
<dbReference type="NCBIfam" id="TIGR02595">
    <property type="entry name" value="PEP_CTERM"/>
    <property type="match status" value="1"/>
</dbReference>
<dbReference type="Proteomes" id="UP000319852">
    <property type="component" value="Chromosome"/>
</dbReference>
<dbReference type="InterPro" id="IPR013424">
    <property type="entry name" value="Ice-binding_C"/>
</dbReference>
<organism evidence="3 4">
    <name type="scientific">Adhaeretor mobilis</name>
    <dbReference type="NCBI Taxonomy" id="1930276"/>
    <lineage>
        <taxon>Bacteria</taxon>
        <taxon>Pseudomonadati</taxon>
        <taxon>Planctomycetota</taxon>
        <taxon>Planctomycetia</taxon>
        <taxon>Pirellulales</taxon>
        <taxon>Lacipirellulaceae</taxon>
        <taxon>Adhaeretor</taxon>
    </lineage>
</organism>
<feature type="chain" id="PRO_5022232431" evidence="1">
    <location>
        <begin position="26"/>
        <end position="515"/>
    </location>
</feature>
<sequence length="515" mass="54373" precursor="true">MALVNITIRSLVATIVLTTSLMAHAQLRVVNYNTLDKPIDSLEGTLFSTIFTAIGNKSINGIAKRVDLLALQEQRGLSGTSTAQEMANLLNTEYGVSSYEASLYAFGTDRVGIVYDSSTVELINTTNVFAGGPRPTFRGQFRPVGYTDSSADLYLYSSHFKAGSSGSDISTRTTEGLRVSNDAAALGTNANFIFSGDFNFGSSSEDGYENLEVTANDPIDLSSWPNSSIAEHMTQSTRTSNLSDGGASGGMDDRFDLQLVSNNLLDGEGLSYLGPTSTGLGSLEHSYQAFGNDGVSYNTRINNTILGRSQPASVLNALYSFSDHLPVVADYQLPAVMDAAIATTIPATIALDEEFLLDVFVENVANVVASLGADELDYTINFTGDLLGSSVADMDLALGGGNMHQLQLDTSSVGLKSGTITIASDSQSAENNLVILDIDFEVIAPIDDPDLNEDGMIDGEDFLLIQWDDPSLISAWEAEYGTTGGGAAAGVVPEPSALSLLGAGLIGLGLRRKIC</sequence>
<protein>
    <submittedName>
        <fullName evidence="3">PEP-CTERM motif protein</fullName>
    </submittedName>
</protein>
<evidence type="ECO:0000259" key="2">
    <source>
        <dbReference type="Pfam" id="PF07589"/>
    </source>
</evidence>
<feature type="domain" description="Ice-binding protein C-terminal" evidence="2">
    <location>
        <begin position="492"/>
        <end position="513"/>
    </location>
</feature>
<dbReference type="KEGG" id="amob:HG15A2_41900"/>
<dbReference type="SUPFAM" id="SSF56219">
    <property type="entry name" value="DNase I-like"/>
    <property type="match status" value="1"/>
</dbReference>
<dbReference type="InterPro" id="IPR036691">
    <property type="entry name" value="Endo/exonu/phosph_ase_sf"/>
</dbReference>
<reference evidence="3 4" key="1">
    <citation type="submission" date="2019-02" db="EMBL/GenBank/DDBJ databases">
        <title>Deep-cultivation of Planctomycetes and their phenomic and genomic characterization uncovers novel biology.</title>
        <authorList>
            <person name="Wiegand S."/>
            <person name="Jogler M."/>
            <person name="Boedeker C."/>
            <person name="Pinto D."/>
            <person name="Vollmers J."/>
            <person name="Rivas-Marin E."/>
            <person name="Kohn T."/>
            <person name="Peeters S.H."/>
            <person name="Heuer A."/>
            <person name="Rast P."/>
            <person name="Oberbeckmann S."/>
            <person name="Bunk B."/>
            <person name="Jeske O."/>
            <person name="Meyerdierks A."/>
            <person name="Storesund J.E."/>
            <person name="Kallscheuer N."/>
            <person name="Luecker S."/>
            <person name="Lage O.M."/>
            <person name="Pohl T."/>
            <person name="Merkel B.J."/>
            <person name="Hornburger P."/>
            <person name="Mueller R.-W."/>
            <person name="Bruemmer F."/>
            <person name="Labrenz M."/>
            <person name="Spormann A.M."/>
            <person name="Op den Camp H."/>
            <person name="Overmann J."/>
            <person name="Amann R."/>
            <person name="Jetten M.S.M."/>
            <person name="Mascher T."/>
            <person name="Medema M.H."/>
            <person name="Devos D.P."/>
            <person name="Kaster A.-K."/>
            <person name="Ovreas L."/>
            <person name="Rohde M."/>
            <person name="Galperin M.Y."/>
            <person name="Jogler C."/>
        </authorList>
    </citation>
    <scope>NUCLEOTIDE SEQUENCE [LARGE SCALE GENOMIC DNA]</scope>
    <source>
        <strain evidence="3 4">HG15A2</strain>
    </source>
</reference>
<dbReference type="Gene3D" id="3.60.10.10">
    <property type="entry name" value="Endonuclease/exonuclease/phosphatase"/>
    <property type="match status" value="1"/>
</dbReference>
<dbReference type="EMBL" id="CP036263">
    <property type="protein sequence ID" value="QDT00848.1"/>
    <property type="molecule type" value="Genomic_DNA"/>
</dbReference>